<feature type="non-terminal residue" evidence="2">
    <location>
        <position position="1"/>
    </location>
</feature>
<evidence type="ECO:0000256" key="1">
    <source>
        <dbReference type="SAM" id="MobiDB-lite"/>
    </source>
</evidence>
<sequence length="166" mass="19310">FNWTAAVGSCGFAPVPTNFIRRQCRNETTLTFRPTSNSTAKRKIQEKFTAPIVSRNVHSTKTIPFFFYFPHTHTHTQFSHFRLREMFRHHRDHLARKNTATACISPGPVVYMYIRTDNVKLYSIGCIIGECAIRLQRLVRHSQTTRRKAPERKKGARPIPTFSPRH</sequence>
<protein>
    <submittedName>
        <fullName evidence="2">Uncharacterized protein</fullName>
    </submittedName>
</protein>
<reference evidence="2" key="1">
    <citation type="submission" date="2015-10" db="EMBL/GenBank/DDBJ databases">
        <title>Daphnia magna gene sets from two clonal populations assembled and annotated with EvidentialGene.</title>
        <authorList>
            <person name="Gilbert D."/>
            <person name="Podicheti R."/>
            <person name="Orsini L."/>
            <person name="Colbourne J."/>
            <person name="Pfrender M."/>
        </authorList>
    </citation>
    <scope>NUCLEOTIDE SEQUENCE</scope>
</reference>
<name>A0A0P4XVI6_9CRUS</name>
<feature type="compositionally biased region" description="Basic residues" evidence="1">
    <location>
        <begin position="141"/>
        <end position="156"/>
    </location>
</feature>
<dbReference type="EMBL" id="GDIP01236176">
    <property type="protein sequence ID" value="JAI87225.1"/>
    <property type="molecule type" value="Transcribed_RNA"/>
</dbReference>
<dbReference type="AlphaFoldDB" id="A0A0P4XVI6"/>
<feature type="region of interest" description="Disordered" evidence="1">
    <location>
        <begin position="141"/>
        <end position="166"/>
    </location>
</feature>
<evidence type="ECO:0000313" key="2">
    <source>
        <dbReference type="EMBL" id="JAI87225.1"/>
    </source>
</evidence>
<reference evidence="2" key="2">
    <citation type="submission" date="2015-10" db="EMBL/GenBank/DDBJ databases">
        <authorList>
            <person name="Gilbert D.G."/>
        </authorList>
    </citation>
    <scope>NUCLEOTIDE SEQUENCE</scope>
</reference>
<organism evidence="2">
    <name type="scientific">Daphnia magna</name>
    <dbReference type="NCBI Taxonomy" id="35525"/>
    <lineage>
        <taxon>Eukaryota</taxon>
        <taxon>Metazoa</taxon>
        <taxon>Ecdysozoa</taxon>
        <taxon>Arthropoda</taxon>
        <taxon>Crustacea</taxon>
        <taxon>Branchiopoda</taxon>
        <taxon>Diplostraca</taxon>
        <taxon>Cladocera</taxon>
        <taxon>Anomopoda</taxon>
        <taxon>Daphniidae</taxon>
        <taxon>Daphnia</taxon>
    </lineage>
</organism>
<proteinExistence type="predicted"/>
<accession>A0A0P4XVI6</accession>